<accession>A0A2M7V831</accession>
<protein>
    <recommendedName>
        <fullName evidence="3">Protein kinase domain-containing protein</fullName>
    </recommendedName>
</protein>
<evidence type="ECO:0000313" key="2">
    <source>
        <dbReference type="Proteomes" id="UP000231453"/>
    </source>
</evidence>
<dbReference type="EMBL" id="PFPL01000070">
    <property type="protein sequence ID" value="PIZ94918.1"/>
    <property type="molecule type" value="Genomic_DNA"/>
</dbReference>
<name>A0A2M7V831_9BACT</name>
<sequence length="452" mass="53932">MSETGKVHISDFEKRQRLSDVYLKLRQRAKYDEEFEPSNPAAKILRKAEENEDLYRLNEEKPVFYKLEKEVTQEIHLGTIFKNEIESSEEYLELLKNPTEFIENLPLVDRGIETHKGLPEGKTIGEIIDEPYDISRVKIVDFCDKKVLVKRVEQRKVLVSDTEEYKLAKKSFDVGIPTPKPFGYIKDRGNTYLLFEYLESTTSLLEFRIQNSDYFSTLRKKDVTQYYLEGNEWKEYYLIDLSDSICADIYRDYEYHRREMFKSYSEEMINYIIKIKGSLASSIYDLVCRKNIEISKQDFCFEYLKMILSFFDLEELIELNRKKDYSLEENFLVIYRQVFEQLDKKFVNPDEINKYNTRVNKRRGDFESEGFEKHVDEYETEKFGAPYTKPYEEFIKNVTEKMKQAGIKHVDIEPRNILMKMDKDGKIEPGEDGKPQFYIIDWEMTGVNKQEE</sequence>
<evidence type="ECO:0008006" key="3">
    <source>
        <dbReference type="Google" id="ProtNLM"/>
    </source>
</evidence>
<reference evidence="2" key="1">
    <citation type="submission" date="2017-09" db="EMBL/GenBank/DDBJ databases">
        <title>Depth-based differentiation of microbial function through sediment-hosted aquifers and enrichment of novel symbionts in the deep terrestrial subsurface.</title>
        <authorList>
            <person name="Probst A.J."/>
            <person name="Ladd B."/>
            <person name="Jarett J.K."/>
            <person name="Geller-Mcgrath D.E."/>
            <person name="Sieber C.M.K."/>
            <person name="Emerson J.B."/>
            <person name="Anantharaman K."/>
            <person name="Thomas B.C."/>
            <person name="Malmstrom R."/>
            <person name="Stieglmeier M."/>
            <person name="Klingl A."/>
            <person name="Woyke T."/>
            <person name="Ryan C.M."/>
            <person name="Banfield J.F."/>
        </authorList>
    </citation>
    <scope>NUCLEOTIDE SEQUENCE [LARGE SCALE GENOMIC DNA]</scope>
</reference>
<dbReference type="Proteomes" id="UP000231453">
    <property type="component" value="Unassembled WGS sequence"/>
</dbReference>
<proteinExistence type="predicted"/>
<dbReference type="AlphaFoldDB" id="A0A2M7V831"/>
<comment type="caution">
    <text evidence="1">The sequence shown here is derived from an EMBL/GenBank/DDBJ whole genome shotgun (WGS) entry which is preliminary data.</text>
</comment>
<evidence type="ECO:0000313" key="1">
    <source>
        <dbReference type="EMBL" id="PIZ94918.1"/>
    </source>
</evidence>
<gene>
    <name evidence="1" type="ORF">COX80_05405</name>
</gene>
<organism evidence="1 2">
    <name type="scientific">Candidatus Magasanikbacteria bacterium CG_4_10_14_0_2_um_filter_33_14</name>
    <dbReference type="NCBI Taxonomy" id="1974636"/>
    <lineage>
        <taxon>Bacteria</taxon>
        <taxon>Candidatus Magasanikiibacteriota</taxon>
    </lineage>
</organism>